<dbReference type="PANTHER" id="PTHR37610:SF40">
    <property type="entry name" value="OS01G0909600 PROTEIN"/>
    <property type="match status" value="1"/>
</dbReference>
<evidence type="ECO:0000313" key="2">
    <source>
        <dbReference type="EMBL" id="WOG99831.1"/>
    </source>
</evidence>
<dbReference type="EMBL" id="CP093347">
    <property type="protein sequence ID" value="WOG99831.1"/>
    <property type="molecule type" value="Genomic_DNA"/>
</dbReference>
<reference evidence="2" key="1">
    <citation type="journal article" date="2016" name="Nat. Genet.">
        <title>A high-quality carrot genome assembly provides new insights into carotenoid accumulation and asterid genome evolution.</title>
        <authorList>
            <person name="Iorizzo M."/>
            <person name="Ellison S."/>
            <person name="Senalik D."/>
            <person name="Zeng P."/>
            <person name="Satapoomin P."/>
            <person name="Huang J."/>
            <person name="Bowman M."/>
            <person name="Iovene M."/>
            <person name="Sanseverino W."/>
            <person name="Cavagnaro P."/>
            <person name="Yildiz M."/>
            <person name="Macko-Podgorni A."/>
            <person name="Moranska E."/>
            <person name="Grzebelus E."/>
            <person name="Grzebelus D."/>
            <person name="Ashrafi H."/>
            <person name="Zheng Z."/>
            <person name="Cheng S."/>
            <person name="Spooner D."/>
            <person name="Van Deynze A."/>
            <person name="Simon P."/>
        </authorList>
    </citation>
    <scope>NUCLEOTIDE SEQUENCE</scope>
    <source>
        <tissue evidence="2">Leaf</tissue>
    </source>
</reference>
<organism evidence="2 3">
    <name type="scientific">Daucus carota subsp. sativus</name>
    <name type="common">Carrot</name>
    <dbReference type="NCBI Taxonomy" id="79200"/>
    <lineage>
        <taxon>Eukaryota</taxon>
        <taxon>Viridiplantae</taxon>
        <taxon>Streptophyta</taxon>
        <taxon>Embryophyta</taxon>
        <taxon>Tracheophyta</taxon>
        <taxon>Spermatophyta</taxon>
        <taxon>Magnoliopsida</taxon>
        <taxon>eudicotyledons</taxon>
        <taxon>Gunneridae</taxon>
        <taxon>Pentapetalae</taxon>
        <taxon>asterids</taxon>
        <taxon>campanulids</taxon>
        <taxon>Apiales</taxon>
        <taxon>Apiaceae</taxon>
        <taxon>Apioideae</taxon>
        <taxon>Scandiceae</taxon>
        <taxon>Daucinae</taxon>
        <taxon>Daucus</taxon>
        <taxon>Daucus sect. Daucus</taxon>
    </lineage>
</organism>
<feature type="domain" description="Retrotransposon gag" evidence="1">
    <location>
        <begin position="40"/>
        <end position="111"/>
    </location>
</feature>
<evidence type="ECO:0000259" key="1">
    <source>
        <dbReference type="Pfam" id="PF03732"/>
    </source>
</evidence>
<reference evidence="2" key="2">
    <citation type="submission" date="2022-03" db="EMBL/GenBank/DDBJ databases">
        <title>Draft title - Genomic analysis of global carrot germplasm unveils the trajectory of domestication and the origin of high carotenoid orange carrot.</title>
        <authorList>
            <person name="Iorizzo M."/>
            <person name="Ellison S."/>
            <person name="Senalik D."/>
            <person name="Macko-Podgorni A."/>
            <person name="Grzebelus D."/>
            <person name="Bostan H."/>
            <person name="Rolling W."/>
            <person name="Curaba J."/>
            <person name="Simon P."/>
        </authorList>
    </citation>
    <scope>NUCLEOTIDE SEQUENCE</scope>
    <source>
        <tissue evidence="2">Leaf</tissue>
    </source>
</reference>
<proteinExistence type="predicted"/>
<protein>
    <recommendedName>
        <fullName evidence="1">Retrotransposon gag domain-containing protein</fullName>
    </recommendedName>
</protein>
<sequence>MKIALSCKNKLVIVTGEYTAPASDSPLFVHWNRVNDMVITWILNTVSDEISNSMTYLDSAFTVWNELDERFAAITGHKYYETQRDLFKLEQGNDSIELYFHKLKGFWDEIKALDPAVPCTCGATIP</sequence>
<gene>
    <name evidence="2" type="ORF">DCAR_0519187</name>
</gene>
<dbReference type="AlphaFoldDB" id="A0AAF0X3G2"/>
<dbReference type="Pfam" id="PF03732">
    <property type="entry name" value="Retrotrans_gag"/>
    <property type="match status" value="1"/>
</dbReference>
<evidence type="ECO:0000313" key="3">
    <source>
        <dbReference type="Proteomes" id="UP000077755"/>
    </source>
</evidence>
<dbReference type="Proteomes" id="UP000077755">
    <property type="component" value="Chromosome 5"/>
</dbReference>
<dbReference type="KEGG" id="dcr:108221267"/>
<dbReference type="InterPro" id="IPR005162">
    <property type="entry name" value="Retrotrans_gag_dom"/>
</dbReference>
<name>A0AAF0X3G2_DAUCS</name>
<keyword evidence="3" id="KW-1185">Reference proteome</keyword>
<accession>A0AAF0X3G2</accession>
<dbReference type="PANTHER" id="PTHR37610">
    <property type="entry name" value="CCHC-TYPE DOMAIN-CONTAINING PROTEIN"/>
    <property type="match status" value="1"/>
</dbReference>